<dbReference type="Pfam" id="PF07910">
    <property type="entry name" value="Peptidase_C78"/>
    <property type="match status" value="1"/>
</dbReference>
<dbReference type="GO" id="GO:0005634">
    <property type="term" value="C:nucleus"/>
    <property type="evidence" value="ECO:0007669"/>
    <property type="project" value="TreeGrafter"/>
</dbReference>
<sequence length="238" mass="27248">MPIALMHFFLLEDYRFMLHRIWNLPMDRCFFRRTCQFELAKEGELIRTAGKTAVVQGPYEYHHYMQNSLDDRGWGCAYRSLQTIWSWYVLNGYTDVPVPTHREIQEALVQVGDKQSSFVGAKKWIGSLELNYVLGHVLKVCKESGSEIDLNADELLCHFKSEGTPVMIGGGVLAHVILGVFIDEASSLVKYLVLDPHYTGPEEAKSIIQKGWCGWKPSTFWAKGPFYNLLLPGRPRIF</sequence>
<evidence type="ECO:0000259" key="3">
    <source>
        <dbReference type="Pfam" id="PF07910"/>
    </source>
</evidence>
<dbReference type="GO" id="GO:0006508">
    <property type="term" value="P:proteolysis"/>
    <property type="evidence" value="ECO:0007669"/>
    <property type="project" value="UniProtKB-KW"/>
</dbReference>
<evidence type="ECO:0000313" key="4">
    <source>
        <dbReference type="EMBL" id="CDW52371.1"/>
    </source>
</evidence>
<evidence type="ECO:0000256" key="2">
    <source>
        <dbReference type="ARBA" id="ARBA00022801"/>
    </source>
</evidence>
<accession>A0A077YX62</accession>
<dbReference type="EMBL" id="HG805820">
    <property type="protein sequence ID" value="CDW52371.1"/>
    <property type="molecule type" value="Genomic_DNA"/>
</dbReference>
<evidence type="ECO:0000256" key="1">
    <source>
        <dbReference type="ARBA" id="ARBA00008552"/>
    </source>
</evidence>
<dbReference type="GO" id="GO:0071567">
    <property type="term" value="F:deUFMylase activity"/>
    <property type="evidence" value="ECO:0007669"/>
    <property type="project" value="TreeGrafter"/>
</dbReference>
<dbReference type="STRING" id="36087.A0A077YX62"/>
<name>A0A077YX62_TRITR</name>
<protein>
    <submittedName>
        <fullName evidence="4">Probable Ufm1-specific protease</fullName>
    </submittedName>
</protein>
<dbReference type="OrthoDB" id="417506at2759"/>
<gene>
    <name evidence="4" type="ORF">TTRE_0000063001</name>
</gene>
<organism evidence="4 5">
    <name type="scientific">Trichuris trichiura</name>
    <name type="common">Whipworm</name>
    <name type="synonym">Trichocephalus trichiurus</name>
    <dbReference type="NCBI Taxonomy" id="36087"/>
    <lineage>
        <taxon>Eukaryota</taxon>
        <taxon>Metazoa</taxon>
        <taxon>Ecdysozoa</taxon>
        <taxon>Nematoda</taxon>
        <taxon>Enoplea</taxon>
        <taxon>Dorylaimia</taxon>
        <taxon>Trichinellida</taxon>
        <taxon>Trichuridae</taxon>
        <taxon>Trichuris</taxon>
    </lineage>
</organism>
<dbReference type="SUPFAM" id="SSF54001">
    <property type="entry name" value="Cysteine proteinases"/>
    <property type="match status" value="1"/>
</dbReference>
<dbReference type="GO" id="GO:0005783">
    <property type="term" value="C:endoplasmic reticulum"/>
    <property type="evidence" value="ECO:0007669"/>
    <property type="project" value="TreeGrafter"/>
</dbReference>
<dbReference type="Proteomes" id="UP000030665">
    <property type="component" value="Unassembled WGS sequence"/>
</dbReference>
<keyword evidence="2" id="KW-0378">Hydrolase</keyword>
<keyword evidence="5" id="KW-1185">Reference proteome</keyword>
<dbReference type="Gene3D" id="3.90.70.130">
    <property type="match status" value="1"/>
</dbReference>
<proteinExistence type="inferred from homology"/>
<keyword evidence="4" id="KW-0645">Protease</keyword>
<reference evidence="4" key="2">
    <citation type="submission" date="2014-03" db="EMBL/GenBank/DDBJ databases">
        <title>The whipworm genome and dual-species transcriptomics of an intimate host-pathogen interaction.</title>
        <authorList>
            <person name="Foth B.J."/>
            <person name="Tsai I.J."/>
            <person name="Reid A.J."/>
            <person name="Bancroft A.J."/>
            <person name="Nichol S."/>
            <person name="Tracey A."/>
            <person name="Holroyd N."/>
            <person name="Cotton J.A."/>
            <person name="Stanley E.J."/>
            <person name="Zarowiecki M."/>
            <person name="Liu J.Z."/>
            <person name="Huckvale T."/>
            <person name="Cooper P.J."/>
            <person name="Grencis R.K."/>
            <person name="Berriman M."/>
        </authorList>
    </citation>
    <scope>NUCLEOTIDE SEQUENCE [LARGE SCALE GENOMIC DNA]</scope>
</reference>
<dbReference type="PANTHER" id="PTHR48153:SF2">
    <property type="entry name" value="UFM1-SPECIFIC PROTEASE 2"/>
    <property type="match status" value="1"/>
</dbReference>
<reference evidence="4" key="1">
    <citation type="submission" date="2014-01" db="EMBL/GenBank/DDBJ databases">
        <authorList>
            <person name="Aslett M."/>
        </authorList>
    </citation>
    <scope>NUCLEOTIDE SEQUENCE</scope>
</reference>
<dbReference type="InterPro" id="IPR038765">
    <property type="entry name" value="Papain-like_cys_pep_sf"/>
</dbReference>
<dbReference type="PANTHER" id="PTHR48153">
    <property type="entry name" value="UFM1-SPECIFIC PROTEASE 2"/>
    <property type="match status" value="1"/>
</dbReference>
<dbReference type="AlphaFoldDB" id="A0A077YX62"/>
<feature type="domain" description="UFSP1/2/DUB catalytic" evidence="3">
    <location>
        <begin position="51"/>
        <end position="230"/>
    </location>
</feature>
<dbReference type="InterPro" id="IPR012462">
    <property type="entry name" value="UFSP1/2_DUB_cat"/>
</dbReference>
<comment type="similarity">
    <text evidence="1">Belongs to the peptidase C78 family.</text>
</comment>
<evidence type="ECO:0000313" key="5">
    <source>
        <dbReference type="Proteomes" id="UP000030665"/>
    </source>
</evidence>